<keyword evidence="8 10" id="KW-0472">Membrane</keyword>
<evidence type="ECO:0000259" key="13">
    <source>
        <dbReference type="Pfam" id="PF18075"/>
    </source>
</evidence>
<sequence>MRKEENILIKKMYKSLTRVIKSGWVNFYRNKWLSLTSVLIMVLTLLSINSLLFVNLVSNKILSELQNKIDISVYFKSDSSETDIFKVRDDLIALSEVKNVEYISKDQALENFKERHKDNPVLTESLDELGDNPLTASLNIKANTADNFETKAFESIAAFLEQDSYKLLVEKVNYNQNKEAINKLSLISQVAKRAGLILTIVLAVIASLVAFNTIRLTMYSWRDEITVMRLVGATNWYIRGPFLVEGILYGVFAALVAVIVLTILLLLFSSKISAIMPIDLSAYFKAHFLSILSIQFLIGVILGGFSSFFAIRRYLKV</sequence>
<dbReference type="Pfam" id="PF02687">
    <property type="entry name" value="FtsX"/>
    <property type="match status" value="1"/>
</dbReference>
<protein>
    <recommendedName>
        <fullName evidence="3 10">Cell division protein FtsX</fullName>
    </recommendedName>
</protein>
<feature type="transmembrane region" description="Helical" evidence="11">
    <location>
        <begin position="32"/>
        <end position="57"/>
    </location>
</feature>
<dbReference type="InterPro" id="IPR004513">
    <property type="entry name" value="FtsX"/>
</dbReference>
<evidence type="ECO:0000256" key="9">
    <source>
        <dbReference type="ARBA" id="ARBA00023306"/>
    </source>
</evidence>
<dbReference type="InterPro" id="IPR040690">
    <property type="entry name" value="FtsX_ECD"/>
</dbReference>
<name>A0A2M8KE36_9BACT</name>
<keyword evidence="4 10" id="KW-1003">Cell membrane</keyword>
<dbReference type="Proteomes" id="UP000231450">
    <property type="component" value="Unassembled WGS sequence"/>
</dbReference>
<feature type="transmembrane region" description="Helical" evidence="11">
    <location>
        <begin position="247"/>
        <end position="268"/>
    </location>
</feature>
<reference evidence="15" key="1">
    <citation type="submission" date="2017-09" db="EMBL/GenBank/DDBJ databases">
        <title>Depth-based differentiation of microbial function through sediment-hosted aquifers and enrichment of novel symbionts in the deep terrestrial subsurface.</title>
        <authorList>
            <person name="Probst A.J."/>
            <person name="Ladd B."/>
            <person name="Jarett J.K."/>
            <person name="Geller-Mcgrath D.E."/>
            <person name="Sieber C.M.K."/>
            <person name="Emerson J.B."/>
            <person name="Anantharaman K."/>
            <person name="Thomas B.C."/>
            <person name="Malmstrom R."/>
            <person name="Stieglmeier M."/>
            <person name="Klingl A."/>
            <person name="Woyke T."/>
            <person name="Ryan C.M."/>
            <person name="Banfield J.F."/>
        </authorList>
    </citation>
    <scope>NUCLEOTIDE SEQUENCE [LARGE SCALE GENOMIC DNA]</scope>
</reference>
<feature type="transmembrane region" description="Helical" evidence="11">
    <location>
        <begin position="288"/>
        <end position="311"/>
    </location>
</feature>
<evidence type="ECO:0000256" key="5">
    <source>
        <dbReference type="ARBA" id="ARBA00022618"/>
    </source>
</evidence>
<dbReference type="Pfam" id="PF18075">
    <property type="entry name" value="FtsX_ECD"/>
    <property type="match status" value="1"/>
</dbReference>
<comment type="caution">
    <text evidence="14">The sequence shown here is derived from an EMBL/GenBank/DDBJ whole genome shotgun (WGS) entry which is preliminary data.</text>
</comment>
<evidence type="ECO:0000256" key="2">
    <source>
        <dbReference type="ARBA" id="ARBA00007379"/>
    </source>
</evidence>
<feature type="domain" description="ABC3 transporter permease C-terminal" evidence="12">
    <location>
        <begin position="197"/>
        <end position="316"/>
    </location>
</feature>
<evidence type="ECO:0000313" key="14">
    <source>
        <dbReference type="EMBL" id="PJE58176.1"/>
    </source>
</evidence>
<evidence type="ECO:0000256" key="1">
    <source>
        <dbReference type="ARBA" id="ARBA00004651"/>
    </source>
</evidence>
<evidence type="ECO:0000256" key="8">
    <source>
        <dbReference type="ARBA" id="ARBA00023136"/>
    </source>
</evidence>
<dbReference type="InterPro" id="IPR003838">
    <property type="entry name" value="ABC3_permease_C"/>
</dbReference>
<feature type="transmembrane region" description="Helical" evidence="11">
    <location>
        <begin position="194"/>
        <end position="214"/>
    </location>
</feature>
<dbReference type="PANTHER" id="PTHR47755:SF1">
    <property type="entry name" value="CELL DIVISION PROTEIN FTSX"/>
    <property type="match status" value="1"/>
</dbReference>
<keyword evidence="7 11" id="KW-1133">Transmembrane helix</keyword>
<comment type="subcellular location">
    <subcellularLocation>
        <location evidence="1">Cell membrane</location>
        <topology evidence="1">Multi-pass membrane protein</topology>
    </subcellularLocation>
</comment>
<gene>
    <name evidence="14" type="ORF">COU81_02065</name>
</gene>
<evidence type="ECO:0000259" key="12">
    <source>
        <dbReference type="Pfam" id="PF02687"/>
    </source>
</evidence>
<evidence type="ECO:0000256" key="11">
    <source>
        <dbReference type="SAM" id="Phobius"/>
    </source>
</evidence>
<dbReference type="Gene3D" id="3.30.70.3040">
    <property type="match status" value="1"/>
</dbReference>
<evidence type="ECO:0000256" key="3">
    <source>
        <dbReference type="ARBA" id="ARBA00021907"/>
    </source>
</evidence>
<keyword evidence="9 10" id="KW-0131">Cell cycle</keyword>
<evidence type="ECO:0000256" key="4">
    <source>
        <dbReference type="ARBA" id="ARBA00022475"/>
    </source>
</evidence>
<accession>A0A2M8KE36</accession>
<organism evidence="14 15">
    <name type="scientific">Candidatus Portnoybacteria bacterium CG10_big_fil_rev_8_21_14_0_10_36_7</name>
    <dbReference type="NCBI Taxonomy" id="1974812"/>
    <lineage>
        <taxon>Bacteria</taxon>
        <taxon>Candidatus Portnoyibacteriota</taxon>
    </lineage>
</organism>
<dbReference type="GO" id="GO:0051301">
    <property type="term" value="P:cell division"/>
    <property type="evidence" value="ECO:0007669"/>
    <property type="project" value="UniProtKB-KW"/>
</dbReference>
<keyword evidence="6 11" id="KW-0812">Transmembrane</keyword>
<evidence type="ECO:0000256" key="7">
    <source>
        <dbReference type="ARBA" id="ARBA00022989"/>
    </source>
</evidence>
<feature type="domain" description="FtsX extracellular" evidence="13">
    <location>
        <begin position="70"/>
        <end position="150"/>
    </location>
</feature>
<comment type="similarity">
    <text evidence="2 10">Belongs to the ABC-4 integral membrane protein family. FtsX subfamily.</text>
</comment>
<dbReference type="PIRSF" id="PIRSF003097">
    <property type="entry name" value="FtsX"/>
    <property type="match status" value="1"/>
</dbReference>
<evidence type="ECO:0000313" key="15">
    <source>
        <dbReference type="Proteomes" id="UP000231450"/>
    </source>
</evidence>
<keyword evidence="5 10" id="KW-0132">Cell division</keyword>
<dbReference type="GO" id="GO:0005886">
    <property type="term" value="C:plasma membrane"/>
    <property type="evidence" value="ECO:0007669"/>
    <property type="project" value="UniProtKB-SubCell"/>
</dbReference>
<dbReference type="PANTHER" id="PTHR47755">
    <property type="entry name" value="CELL DIVISION PROTEIN FTSX"/>
    <property type="match status" value="1"/>
</dbReference>
<evidence type="ECO:0000256" key="10">
    <source>
        <dbReference type="PIRNR" id="PIRNR003097"/>
    </source>
</evidence>
<dbReference type="AlphaFoldDB" id="A0A2M8KE36"/>
<evidence type="ECO:0000256" key="6">
    <source>
        <dbReference type="ARBA" id="ARBA00022692"/>
    </source>
</evidence>
<dbReference type="EMBL" id="PFDW01000046">
    <property type="protein sequence ID" value="PJE58176.1"/>
    <property type="molecule type" value="Genomic_DNA"/>
</dbReference>
<proteinExistence type="inferred from homology"/>